<feature type="transmembrane region" description="Helical" evidence="8">
    <location>
        <begin position="46"/>
        <end position="69"/>
    </location>
</feature>
<proteinExistence type="inferred from homology"/>
<dbReference type="EMBL" id="ADLT01000029">
    <property type="protein sequence ID" value="EHO63047.1"/>
    <property type="molecule type" value="Genomic_DNA"/>
</dbReference>
<comment type="caution">
    <text evidence="9">The sequence shown here is derived from an EMBL/GenBank/DDBJ whole genome shotgun (WGS) entry which is preliminary data.</text>
</comment>
<dbReference type="PATRIC" id="fig|742743.3.peg.1054"/>
<evidence type="ECO:0000256" key="8">
    <source>
        <dbReference type="SAM" id="Phobius"/>
    </source>
</evidence>
<keyword evidence="10" id="KW-1185">Reference proteome</keyword>
<keyword evidence="5 8" id="KW-1133">Transmembrane helix</keyword>
<dbReference type="GO" id="GO:0005886">
    <property type="term" value="C:plasma membrane"/>
    <property type="evidence" value="ECO:0007669"/>
    <property type="project" value="TreeGrafter"/>
</dbReference>
<feature type="transmembrane region" description="Helical" evidence="8">
    <location>
        <begin position="224"/>
        <end position="243"/>
    </location>
</feature>
<dbReference type="AlphaFoldDB" id="H1D096"/>
<dbReference type="Gene3D" id="1.20.1730.10">
    <property type="entry name" value="Sodium/glucose cotransporter"/>
    <property type="match status" value="1"/>
</dbReference>
<keyword evidence="6 8" id="KW-0472">Membrane</keyword>
<evidence type="ECO:0000313" key="10">
    <source>
        <dbReference type="Proteomes" id="UP000003277"/>
    </source>
</evidence>
<feature type="transmembrane region" description="Helical" evidence="8">
    <location>
        <begin position="434"/>
        <end position="451"/>
    </location>
</feature>
<organism evidence="9 10">
    <name type="scientific">Dialister succinatiphilus YIT 11850</name>
    <dbReference type="NCBI Taxonomy" id="742743"/>
    <lineage>
        <taxon>Bacteria</taxon>
        <taxon>Bacillati</taxon>
        <taxon>Bacillota</taxon>
        <taxon>Negativicutes</taxon>
        <taxon>Veillonellales</taxon>
        <taxon>Veillonellaceae</taxon>
        <taxon>Dialister</taxon>
    </lineage>
</organism>
<keyword evidence="4 8" id="KW-0812">Transmembrane</keyword>
<accession>H1D096</accession>
<feature type="transmembrane region" description="Helical" evidence="8">
    <location>
        <begin position="303"/>
        <end position="328"/>
    </location>
</feature>
<feature type="transmembrane region" description="Helical" evidence="8">
    <location>
        <begin position="153"/>
        <end position="172"/>
    </location>
</feature>
<evidence type="ECO:0000313" key="9">
    <source>
        <dbReference type="EMBL" id="EHO63047.1"/>
    </source>
</evidence>
<feature type="transmembrane region" description="Helical" evidence="8">
    <location>
        <begin position="75"/>
        <end position="94"/>
    </location>
</feature>
<sequence>MNLTTLHAAIILFTVALVIGIGIYHSRSIKSAAGYSVGGRSAGVPLVAGSIAGTVVGGGATIGTAQLAFNFGLSAWWFTLGSGIAFILMGLFYARRMRGTGLETIPQFLSLNYGKKAEELSSVISSIGILFSAVASCLPGIEIISSLSGLDPVISSVLLIVMVIGYTFFGGMKSAAVGGIMKMVIIWVSLFVAGFEAMESLYGTPEWASLPAADMDLFGRGFELSMANLFSVIVGVLCTQTYIQCIFSASTPVTAAFGCFAAALIVIPVGLPSVAIGMYMHAFDPNVSPILVLPSYLINHSSTLIGGLAMGGILLSLIGSIGGLSLGIGTMISHDIIMPITKITDDLKLLKVTKLTVLAVMILACLISIANRGSEVLFWNYLSMALRGGGIFIPFTLAVFLPGHLTKTWAVISMAGSTLAALLSVFMGLPVEPLFVGLIASVIFILPGIRIKKIPGTKDYGL</sequence>
<evidence type="ECO:0000256" key="4">
    <source>
        <dbReference type="ARBA" id="ARBA00022692"/>
    </source>
</evidence>
<keyword evidence="3" id="KW-0813">Transport</keyword>
<dbReference type="PANTHER" id="PTHR48086">
    <property type="entry name" value="SODIUM/PROLINE SYMPORTER-RELATED"/>
    <property type="match status" value="1"/>
</dbReference>
<dbReference type="RefSeq" id="WP_008859529.1">
    <property type="nucleotide sequence ID" value="NZ_JH591187.1"/>
</dbReference>
<dbReference type="PROSITE" id="PS50283">
    <property type="entry name" value="NA_SOLUT_SYMP_3"/>
    <property type="match status" value="1"/>
</dbReference>
<gene>
    <name evidence="9" type="ORF">HMPREF9453_01034</name>
</gene>
<reference evidence="9 10" key="1">
    <citation type="submission" date="2011-11" db="EMBL/GenBank/DDBJ databases">
        <title>The Genome Sequence of Dialister succinatiphilus YIT 11850.</title>
        <authorList>
            <consortium name="The Broad Institute Genome Sequencing Platform"/>
            <person name="Earl A."/>
            <person name="Ward D."/>
            <person name="Feldgarden M."/>
            <person name="Gevers D."/>
            <person name="Morotomi M."/>
            <person name="Young S.K."/>
            <person name="Zeng Q."/>
            <person name="Gargeya S."/>
            <person name="Fitzgerald M."/>
            <person name="Haas B."/>
            <person name="Abouelleil A."/>
            <person name="Alvarado L."/>
            <person name="Arachchi H.M."/>
            <person name="Berlin A."/>
            <person name="Brown A."/>
            <person name="Chapman S.B."/>
            <person name="Dunbar C."/>
            <person name="Gearin G."/>
            <person name="Goldberg J."/>
            <person name="Griggs A."/>
            <person name="Gujja S."/>
            <person name="Heiman D."/>
            <person name="Howarth C."/>
            <person name="Lui A."/>
            <person name="MacDonald P.J.P."/>
            <person name="Montmayeur A."/>
            <person name="Murphy C."/>
            <person name="Neiman D."/>
            <person name="Pearson M."/>
            <person name="Priest M."/>
            <person name="Roberts A."/>
            <person name="Saif S."/>
            <person name="Shea T."/>
            <person name="Sisk P."/>
            <person name="Stolte C."/>
            <person name="Sykes S."/>
            <person name="Wortman J."/>
            <person name="Nusbaum C."/>
            <person name="Birren B."/>
        </authorList>
    </citation>
    <scope>NUCLEOTIDE SEQUENCE [LARGE SCALE GENOMIC DNA]</scope>
    <source>
        <strain evidence="9 10">YIT 11850</strain>
    </source>
</reference>
<comment type="subcellular location">
    <subcellularLocation>
        <location evidence="1">Membrane</location>
        <topology evidence="1">Multi-pass membrane protein</topology>
    </subcellularLocation>
</comment>
<feature type="transmembrane region" description="Helical" evidence="8">
    <location>
        <begin position="376"/>
        <end position="401"/>
    </location>
</feature>
<dbReference type="Pfam" id="PF00474">
    <property type="entry name" value="SSF"/>
    <property type="match status" value="1"/>
</dbReference>
<name>H1D096_9FIRM</name>
<feature type="transmembrane region" description="Helical" evidence="8">
    <location>
        <begin position="255"/>
        <end position="283"/>
    </location>
</feature>
<dbReference type="eggNOG" id="COG0591">
    <property type="taxonomic scope" value="Bacteria"/>
</dbReference>
<feature type="transmembrane region" description="Helical" evidence="8">
    <location>
        <begin position="6"/>
        <end position="25"/>
    </location>
</feature>
<feature type="transmembrane region" description="Helical" evidence="8">
    <location>
        <begin position="408"/>
        <end position="428"/>
    </location>
</feature>
<feature type="transmembrane region" description="Helical" evidence="8">
    <location>
        <begin position="349"/>
        <end position="370"/>
    </location>
</feature>
<protein>
    <recommendedName>
        <fullName evidence="11">Solute:sodium symporter (SSS) family transporter</fullName>
    </recommendedName>
</protein>
<dbReference type="GO" id="GO:0022857">
    <property type="term" value="F:transmembrane transporter activity"/>
    <property type="evidence" value="ECO:0007669"/>
    <property type="project" value="InterPro"/>
</dbReference>
<dbReference type="InterPro" id="IPR001734">
    <property type="entry name" value="Na/solute_symporter"/>
</dbReference>
<dbReference type="CDD" id="cd10322">
    <property type="entry name" value="SLC5sbd"/>
    <property type="match status" value="1"/>
</dbReference>
<dbReference type="PANTHER" id="PTHR48086:SF7">
    <property type="entry name" value="SODIUM-SOLUTE SYMPORTER-RELATED"/>
    <property type="match status" value="1"/>
</dbReference>
<evidence type="ECO:0008006" key="11">
    <source>
        <dbReference type="Google" id="ProtNLM"/>
    </source>
</evidence>
<dbReference type="Proteomes" id="UP000003277">
    <property type="component" value="Unassembled WGS sequence"/>
</dbReference>
<feature type="transmembrane region" description="Helical" evidence="8">
    <location>
        <begin position="120"/>
        <end position="141"/>
    </location>
</feature>
<evidence type="ECO:0000256" key="2">
    <source>
        <dbReference type="ARBA" id="ARBA00006434"/>
    </source>
</evidence>
<evidence type="ECO:0000256" key="6">
    <source>
        <dbReference type="ARBA" id="ARBA00023136"/>
    </source>
</evidence>
<dbReference type="HOGENOM" id="CLU_018808_15_3_9"/>
<feature type="transmembrane region" description="Helical" evidence="8">
    <location>
        <begin position="184"/>
        <end position="204"/>
    </location>
</feature>
<dbReference type="STRING" id="742743.HMPREF9453_01034"/>
<dbReference type="InterPro" id="IPR050277">
    <property type="entry name" value="Sodium:Solute_Symporter"/>
</dbReference>
<dbReference type="OrthoDB" id="9781232at2"/>
<evidence type="ECO:0000256" key="7">
    <source>
        <dbReference type="RuleBase" id="RU362091"/>
    </source>
</evidence>
<evidence type="ECO:0000256" key="3">
    <source>
        <dbReference type="ARBA" id="ARBA00022448"/>
    </source>
</evidence>
<evidence type="ECO:0000256" key="1">
    <source>
        <dbReference type="ARBA" id="ARBA00004141"/>
    </source>
</evidence>
<evidence type="ECO:0000256" key="5">
    <source>
        <dbReference type="ARBA" id="ARBA00022989"/>
    </source>
</evidence>
<dbReference type="InterPro" id="IPR038377">
    <property type="entry name" value="Na/Glc_symporter_sf"/>
</dbReference>
<comment type="similarity">
    <text evidence="2 7">Belongs to the sodium:solute symporter (SSF) (TC 2.A.21) family.</text>
</comment>